<evidence type="ECO:0000313" key="5">
    <source>
        <dbReference type="EMBL" id="VDO96843.1"/>
    </source>
</evidence>
<keyword evidence="3" id="KW-0472">Membrane</keyword>
<accession>A0A183JSA3</accession>
<keyword evidence="1" id="KW-0677">Repeat</keyword>
<evidence type="ECO:0000256" key="3">
    <source>
        <dbReference type="SAM" id="Phobius"/>
    </source>
</evidence>
<protein>
    <submittedName>
        <fullName evidence="7">KH domain-containing protein</fullName>
    </submittedName>
</protein>
<dbReference type="EMBL" id="UZAK01009471">
    <property type="protein sequence ID" value="VDO96843.1"/>
    <property type="molecule type" value="Genomic_DNA"/>
</dbReference>
<dbReference type="GO" id="GO:0003723">
    <property type="term" value="F:RNA binding"/>
    <property type="evidence" value="ECO:0007669"/>
    <property type="project" value="UniProtKB-UniRule"/>
</dbReference>
<dbReference type="InterPro" id="IPR004088">
    <property type="entry name" value="KH_dom_type_1"/>
</dbReference>
<evidence type="ECO:0000259" key="4">
    <source>
        <dbReference type="SMART" id="SM00322"/>
    </source>
</evidence>
<organism evidence="7">
    <name type="scientific">Schistosoma curassoni</name>
    <dbReference type="NCBI Taxonomy" id="6186"/>
    <lineage>
        <taxon>Eukaryota</taxon>
        <taxon>Metazoa</taxon>
        <taxon>Spiralia</taxon>
        <taxon>Lophotrochozoa</taxon>
        <taxon>Platyhelminthes</taxon>
        <taxon>Trematoda</taxon>
        <taxon>Digenea</taxon>
        <taxon>Strigeidida</taxon>
        <taxon>Schistosomatoidea</taxon>
        <taxon>Schistosomatidae</taxon>
        <taxon>Schistosoma</taxon>
    </lineage>
</organism>
<dbReference type="CDD" id="cd22435">
    <property type="entry name" value="KH-I_NOVA_rpt1"/>
    <property type="match status" value="1"/>
</dbReference>
<keyword evidence="6" id="KW-1185">Reference proteome</keyword>
<reference evidence="5 6" key="2">
    <citation type="submission" date="2018-11" db="EMBL/GenBank/DDBJ databases">
        <authorList>
            <consortium name="Pathogen Informatics"/>
        </authorList>
    </citation>
    <scope>NUCLEOTIDE SEQUENCE [LARGE SCALE GENOMIC DNA]</scope>
    <source>
        <strain evidence="5">Dakar</strain>
        <strain evidence="6">Dakar, Senegal</strain>
    </source>
</reference>
<dbReference type="PANTHER" id="PTHR10288">
    <property type="entry name" value="KH DOMAIN CONTAINING RNA BINDING PROTEIN"/>
    <property type="match status" value="1"/>
</dbReference>
<keyword evidence="3" id="KW-0812">Transmembrane</keyword>
<proteinExistence type="predicted"/>
<evidence type="ECO:0000313" key="7">
    <source>
        <dbReference type="WBParaSite" id="SCUD_0000559301-mRNA-1"/>
    </source>
</evidence>
<feature type="domain" description="K Homology" evidence="4">
    <location>
        <begin position="10"/>
        <end position="83"/>
    </location>
</feature>
<dbReference type="PROSITE" id="PS50084">
    <property type="entry name" value="KH_TYPE_1"/>
    <property type="match status" value="2"/>
</dbReference>
<sequence>MFISLIRFSGNVHFKILVPSIAAGAIIGKGGEAITEIQNQTSAKVKMSKANAFYPGTTERVCLIVGTIESILRVFQYISEKIYEKPESVPKTGSEGRVKILVPNSTAGMIIGKGGSFIKELKDTTGVFIQVSQKSKELNLAERCVTVAGKFINSCYMVDSKLKLFITIHDLFELYFCLILFAVDFLSSAIYMSVISCTRISHAYM</sequence>
<evidence type="ECO:0000256" key="1">
    <source>
        <dbReference type="ARBA" id="ARBA00022737"/>
    </source>
</evidence>
<feature type="transmembrane region" description="Helical" evidence="3">
    <location>
        <begin position="171"/>
        <end position="192"/>
    </location>
</feature>
<dbReference type="AlphaFoldDB" id="A0A183JSA3"/>
<dbReference type="SMART" id="SM00322">
    <property type="entry name" value="KH"/>
    <property type="match status" value="2"/>
</dbReference>
<keyword evidence="3" id="KW-1133">Transmembrane helix</keyword>
<dbReference type="InterPro" id="IPR047275">
    <property type="entry name" value="KH-I_NOVA_rpt1"/>
</dbReference>
<dbReference type="Gene3D" id="3.30.310.210">
    <property type="match status" value="1"/>
</dbReference>
<dbReference type="SUPFAM" id="SSF54791">
    <property type="entry name" value="Eukaryotic type KH-domain (KH-domain type I)"/>
    <property type="match status" value="2"/>
</dbReference>
<dbReference type="Pfam" id="PF00013">
    <property type="entry name" value="KH_1"/>
    <property type="match status" value="2"/>
</dbReference>
<evidence type="ECO:0000256" key="2">
    <source>
        <dbReference type="PROSITE-ProRule" id="PRU00117"/>
    </source>
</evidence>
<dbReference type="WBParaSite" id="SCUD_0000559301-mRNA-1">
    <property type="protein sequence ID" value="SCUD_0000559301-mRNA-1"/>
    <property type="gene ID" value="SCUD_0000559301"/>
</dbReference>
<gene>
    <name evidence="5" type="ORF">SCUD_LOCUS5593</name>
</gene>
<name>A0A183JSA3_9TREM</name>
<feature type="domain" description="K Homology" evidence="4">
    <location>
        <begin position="94"/>
        <end position="167"/>
    </location>
</feature>
<dbReference type="Proteomes" id="UP000279833">
    <property type="component" value="Unassembled WGS sequence"/>
</dbReference>
<dbReference type="InterPro" id="IPR004087">
    <property type="entry name" value="KH_dom"/>
</dbReference>
<dbReference type="InterPro" id="IPR036612">
    <property type="entry name" value="KH_dom_type_1_sf"/>
</dbReference>
<evidence type="ECO:0000313" key="6">
    <source>
        <dbReference type="Proteomes" id="UP000279833"/>
    </source>
</evidence>
<keyword evidence="2" id="KW-0694">RNA-binding</keyword>
<dbReference type="STRING" id="6186.A0A183JSA3"/>
<reference evidence="7" key="1">
    <citation type="submission" date="2016-06" db="UniProtKB">
        <authorList>
            <consortium name="WormBaseParasite"/>
        </authorList>
    </citation>
    <scope>IDENTIFICATION</scope>
</reference>